<dbReference type="SUPFAM" id="SSF52540">
    <property type="entry name" value="P-loop containing nucleoside triphosphate hydrolases"/>
    <property type="match status" value="1"/>
</dbReference>
<comment type="caution">
    <text evidence="1">The sequence shown here is derived from an EMBL/GenBank/DDBJ whole genome shotgun (WGS) entry which is preliminary data.</text>
</comment>
<reference evidence="1" key="2">
    <citation type="submission" date="2023-05" db="EMBL/GenBank/DDBJ databases">
        <authorList>
            <consortium name="Lawrence Berkeley National Laboratory"/>
            <person name="Steindorff A."/>
            <person name="Hensen N."/>
            <person name="Bonometti L."/>
            <person name="Westerberg I."/>
            <person name="Brannstrom I.O."/>
            <person name="Guillou S."/>
            <person name="Cros-Aarteil S."/>
            <person name="Calhoun S."/>
            <person name="Haridas S."/>
            <person name="Kuo A."/>
            <person name="Mondo S."/>
            <person name="Pangilinan J."/>
            <person name="Riley R."/>
            <person name="Labutti K."/>
            <person name="Andreopoulos B."/>
            <person name="Lipzen A."/>
            <person name="Chen C."/>
            <person name="Yanf M."/>
            <person name="Daum C."/>
            <person name="Ng V."/>
            <person name="Clum A."/>
            <person name="Ohm R."/>
            <person name="Martin F."/>
            <person name="Silar P."/>
            <person name="Natvig D."/>
            <person name="Lalanne C."/>
            <person name="Gautier V."/>
            <person name="Ament-Velasquez S.L."/>
            <person name="Kruys A."/>
            <person name="Hutchinson M.I."/>
            <person name="Powell A.J."/>
            <person name="Barry K."/>
            <person name="Miller A.N."/>
            <person name="Grigoriev I.V."/>
            <person name="Debuchy R."/>
            <person name="Gladieux P."/>
            <person name="Thoren M.H."/>
            <person name="Johannesson H."/>
        </authorList>
    </citation>
    <scope>NUCLEOTIDE SEQUENCE</scope>
    <source>
        <strain evidence="1">CBS 359.72</strain>
    </source>
</reference>
<dbReference type="EMBL" id="MU857701">
    <property type="protein sequence ID" value="KAK4245431.1"/>
    <property type="molecule type" value="Genomic_DNA"/>
</dbReference>
<dbReference type="PANTHER" id="PTHR10039">
    <property type="entry name" value="AMELOGENIN"/>
    <property type="match status" value="1"/>
</dbReference>
<dbReference type="Proteomes" id="UP001303647">
    <property type="component" value="Unassembled WGS sequence"/>
</dbReference>
<name>A0AAN7HD51_9PEZI</name>
<reference evidence="1" key="1">
    <citation type="journal article" date="2023" name="Mol. Phylogenet. Evol.">
        <title>Genome-scale phylogeny and comparative genomics of the fungal order Sordariales.</title>
        <authorList>
            <person name="Hensen N."/>
            <person name="Bonometti L."/>
            <person name="Westerberg I."/>
            <person name="Brannstrom I.O."/>
            <person name="Guillou S."/>
            <person name="Cros-Aarteil S."/>
            <person name="Calhoun S."/>
            <person name="Haridas S."/>
            <person name="Kuo A."/>
            <person name="Mondo S."/>
            <person name="Pangilinan J."/>
            <person name="Riley R."/>
            <person name="LaButti K."/>
            <person name="Andreopoulos B."/>
            <person name="Lipzen A."/>
            <person name="Chen C."/>
            <person name="Yan M."/>
            <person name="Daum C."/>
            <person name="Ng V."/>
            <person name="Clum A."/>
            <person name="Steindorff A."/>
            <person name="Ohm R.A."/>
            <person name="Martin F."/>
            <person name="Silar P."/>
            <person name="Natvig D.O."/>
            <person name="Lalanne C."/>
            <person name="Gautier V."/>
            <person name="Ament-Velasquez S.L."/>
            <person name="Kruys A."/>
            <person name="Hutchinson M.I."/>
            <person name="Powell A.J."/>
            <person name="Barry K."/>
            <person name="Miller A.N."/>
            <person name="Grigoriev I.V."/>
            <person name="Debuchy R."/>
            <person name="Gladieux P."/>
            <person name="Hiltunen Thoren M."/>
            <person name="Johannesson H."/>
        </authorList>
    </citation>
    <scope>NUCLEOTIDE SEQUENCE</scope>
    <source>
        <strain evidence="1">CBS 359.72</strain>
    </source>
</reference>
<evidence type="ECO:0000313" key="2">
    <source>
        <dbReference type="Proteomes" id="UP001303647"/>
    </source>
</evidence>
<dbReference type="AlphaFoldDB" id="A0AAN7HD51"/>
<organism evidence="1 2">
    <name type="scientific">Corynascus novoguineensis</name>
    <dbReference type="NCBI Taxonomy" id="1126955"/>
    <lineage>
        <taxon>Eukaryota</taxon>
        <taxon>Fungi</taxon>
        <taxon>Dikarya</taxon>
        <taxon>Ascomycota</taxon>
        <taxon>Pezizomycotina</taxon>
        <taxon>Sordariomycetes</taxon>
        <taxon>Sordariomycetidae</taxon>
        <taxon>Sordariales</taxon>
        <taxon>Chaetomiaceae</taxon>
        <taxon>Corynascus</taxon>
    </lineage>
</organism>
<sequence>MARRRTEPAALIKGDPGKGKTMLLCGIINELKQQPSLISYVQKKYDAVGNPLFRDVNAWVALLEVFTDILEDLNLPPTRLVIDVLDECVEGLKQLLDLIVQTSSVYPGVKWIVSSHNWPGIGKYLGTATQKLKLSLELNEESVSTAITTYIRFKVDRLTERSGYSNDIREVVQRYLSANAHGTFL</sequence>
<protein>
    <submittedName>
        <fullName evidence="1">Beta transducin-like protein HET-D2Y</fullName>
    </submittedName>
</protein>
<gene>
    <name evidence="1" type="ORF">C7999DRAFT_34195</name>
</gene>
<keyword evidence="2" id="KW-1185">Reference proteome</keyword>
<proteinExistence type="predicted"/>
<evidence type="ECO:0000313" key="1">
    <source>
        <dbReference type="EMBL" id="KAK4245431.1"/>
    </source>
</evidence>
<accession>A0AAN7HD51</accession>
<dbReference type="InterPro" id="IPR027417">
    <property type="entry name" value="P-loop_NTPase"/>
</dbReference>
<dbReference type="PANTHER" id="PTHR10039:SF14">
    <property type="entry name" value="NACHT DOMAIN-CONTAINING PROTEIN"/>
    <property type="match status" value="1"/>
</dbReference>